<feature type="non-terminal residue" evidence="1">
    <location>
        <position position="112"/>
    </location>
</feature>
<evidence type="ECO:0000313" key="2">
    <source>
        <dbReference type="Proteomes" id="UP000789525"/>
    </source>
</evidence>
<name>A0ACA9R489_9GLOM</name>
<gene>
    <name evidence="1" type="ORF">ACOLOM_LOCUS14112</name>
</gene>
<proteinExistence type="predicted"/>
<keyword evidence="2" id="KW-1185">Reference proteome</keyword>
<sequence>VAYPGRADRYTSLGSTFNTFRNPALREANGQYKPAYELKDGSQERMGRRNLSFVTYPFPKTPRLRTMVNADDRHSVVRARLRFDSETSRLFLGVSVILLLFYCDDSVRALAD</sequence>
<accession>A0ACA9R489</accession>
<evidence type="ECO:0000313" key="1">
    <source>
        <dbReference type="EMBL" id="CAG8776428.1"/>
    </source>
</evidence>
<dbReference type="Proteomes" id="UP000789525">
    <property type="component" value="Unassembled WGS sequence"/>
</dbReference>
<reference evidence="1" key="1">
    <citation type="submission" date="2021-06" db="EMBL/GenBank/DDBJ databases">
        <authorList>
            <person name="Kallberg Y."/>
            <person name="Tangrot J."/>
            <person name="Rosling A."/>
        </authorList>
    </citation>
    <scope>NUCLEOTIDE SEQUENCE</scope>
    <source>
        <strain evidence="1">CL356</strain>
    </source>
</reference>
<protein>
    <submittedName>
        <fullName evidence="1">5721_t:CDS:1</fullName>
    </submittedName>
</protein>
<feature type="non-terminal residue" evidence="1">
    <location>
        <position position="1"/>
    </location>
</feature>
<dbReference type="EMBL" id="CAJVPT010068394">
    <property type="protein sequence ID" value="CAG8776428.1"/>
    <property type="molecule type" value="Genomic_DNA"/>
</dbReference>
<organism evidence="1 2">
    <name type="scientific">Acaulospora colombiana</name>
    <dbReference type="NCBI Taxonomy" id="27376"/>
    <lineage>
        <taxon>Eukaryota</taxon>
        <taxon>Fungi</taxon>
        <taxon>Fungi incertae sedis</taxon>
        <taxon>Mucoromycota</taxon>
        <taxon>Glomeromycotina</taxon>
        <taxon>Glomeromycetes</taxon>
        <taxon>Diversisporales</taxon>
        <taxon>Acaulosporaceae</taxon>
        <taxon>Acaulospora</taxon>
    </lineage>
</organism>
<comment type="caution">
    <text evidence="1">The sequence shown here is derived from an EMBL/GenBank/DDBJ whole genome shotgun (WGS) entry which is preliminary data.</text>
</comment>